<dbReference type="InterPro" id="IPR008979">
    <property type="entry name" value="Galactose-bd-like_sf"/>
</dbReference>
<dbReference type="Proteomes" id="UP000321917">
    <property type="component" value="Unassembled WGS sequence"/>
</dbReference>
<dbReference type="EMBL" id="VOLQ01000006">
    <property type="protein sequence ID" value="TWX70110.1"/>
    <property type="molecule type" value="Genomic_DNA"/>
</dbReference>
<keyword evidence="4" id="KW-0732">Signal</keyword>
<evidence type="ECO:0000313" key="7">
    <source>
        <dbReference type="EMBL" id="TWX70110.1"/>
    </source>
</evidence>
<feature type="signal peptide" evidence="4">
    <location>
        <begin position="1"/>
        <end position="21"/>
    </location>
</feature>
<dbReference type="InterPro" id="IPR007346">
    <property type="entry name" value="Endonuclease-I"/>
</dbReference>
<dbReference type="Gene3D" id="2.60.120.260">
    <property type="entry name" value="Galactose-binding domain-like"/>
    <property type="match status" value="1"/>
</dbReference>
<dbReference type="RefSeq" id="WP_146799270.1">
    <property type="nucleotide sequence ID" value="NZ_VOLP01000010.1"/>
</dbReference>
<evidence type="ECO:0000256" key="1">
    <source>
        <dbReference type="ARBA" id="ARBA00006429"/>
    </source>
</evidence>
<dbReference type="Proteomes" id="UP000321525">
    <property type="component" value="Unassembled WGS sequence"/>
</dbReference>
<evidence type="ECO:0000313" key="8">
    <source>
        <dbReference type="Proteomes" id="UP000321525"/>
    </source>
</evidence>
<dbReference type="GO" id="GO:0016798">
    <property type="term" value="F:hydrolase activity, acting on glycosyl bonds"/>
    <property type="evidence" value="ECO:0007669"/>
    <property type="project" value="InterPro"/>
</dbReference>
<comment type="caution">
    <text evidence="7">The sequence shown here is derived from an EMBL/GenBank/DDBJ whole genome shotgun (WGS) entry which is preliminary data.</text>
</comment>
<evidence type="ECO:0000313" key="9">
    <source>
        <dbReference type="Proteomes" id="UP000321917"/>
    </source>
</evidence>
<accession>A0A5C6QNC4</accession>
<dbReference type="Pfam" id="PF02018">
    <property type="entry name" value="CBM_4_9"/>
    <property type="match status" value="1"/>
</dbReference>
<keyword evidence="7" id="KW-0255">Endonuclease</keyword>
<protein>
    <submittedName>
        <fullName evidence="7">Endonuclease I</fullName>
    </submittedName>
</protein>
<feature type="domain" description="CBM-cenC" evidence="5">
    <location>
        <begin position="21"/>
        <end position="136"/>
    </location>
</feature>
<keyword evidence="2" id="KW-0540">Nuclease</keyword>
<dbReference type="AlphaFoldDB" id="A0A5C6QNC4"/>
<evidence type="ECO:0000256" key="3">
    <source>
        <dbReference type="ARBA" id="ARBA00022801"/>
    </source>
</evidence>
<dbReference type="SUPFAM" id="SSF49785">
    <property type="entry name" value="Galactose-binding domain-like"/>
    <property type="match status" value="1"/>
</dbReference>
<dbReference type="InterPro" id="IPR044925">
    <property type="entry name" value="His-Me_finger_sf"/>
</dbReference>
<dbReference type="SUPFAM" id="SSF54060">
    <property type="entry name" value="His-Me finger endonucleases"/>
    <property type="match status" value="1"/>
</dbReference>
<dbReference type="GO" id="GO:0004519">
    <property type="term" value="F:endonuclease activity"/>
    <property type="evidence" value="ECO:0007669"/>
    <property type="project" value="UniProtKB-KW"/>
</dbReference>
<feature type="chain" id="PRO_5023053532" evidence="4">
    <location>
        <begin position="22"/>
        <end position="547"/>
    </location>
</feature>
<sequence>MNYKNNIAALLLCATSHYAAANVNNGSFETWLAGSPTGWTTIDSGISVNKNTNIFQEGTSSAEITVNTGTQGSTDMQQLVSVVAGQSYEFSVWVYHTEGSIKARLYIDGYQGYSNESLVNQWQQVTHSYTASSTSDIAVGLRFYDIAGFDGAEIVYVDYFQPTQASGGGTGSNSCSTNEVAFSLTTDNYGYETSWTLTNTSNQEVASGNNYESSTSYNENYCLADDDYTFTINDSYGDGICCTYGNGSYEISLAGSALISGGDFASSETKTFTLGNTGGIPGGGGSGSGTYSGTYYDGISATSGYPLKTELYNLIKGHANQGYSALWTFYANHSLDVYFENDGSILDIYSENPLASDNYNFIKVTDQCGNYSGEGGCYNREHTFPKSWFGGKVEPMNSDVHHIYATDGFVNSKRSGFPYGEVATASFTSTNNSKVGSATTTLGYNGTVFEPIDEFKGDLARAQFYMATRYENLIGSWQNNSVYGDAILDGSSNQVFELWQLEMLMRWHTNDPVSQKEIDRNEAALGHQGNRNPFVDHPEYVDSIWGN</sequence>
<organism evidence="7 9">
    <name type="scientific">Colwellia hornerae</name>
    <dbReference type="NCBI Taxonomy" id="89402"/>
    <lineage>
        <taxon>Bacteria</taxon>
        <taxon>Pseudomonadati</taxon>
        <taxon>Pseudomonadota</taxon>
        <taxon>Gammaproteobacteria</taxon>
        <taxon>Alteromonadales</taxon>
        <taxon>Colwelliaceae</taxon>
        <taxon>Colwellia</taxon>
    </lineage>
</organism>
<dbReference type="InterPro" id="IPR003305">
    <property type="entry name" value="CenC_carb-bd"/>
</dbReference>
<reference evidence="7 9" key="1">
    <citation type="submission" date="2019-07" db="EMBL/GenBank/DDBJ databases">
        <title>Genomes of sea-ice associated Colwellia species.</title>
        <authorList>
            <person name="Bowman J.P."/>
        </authorList>
    </citation>
    <scope>NUCLEOTIDE SEQUENCE [LARGE SCALE GENOMIC DNA]</scope>
    <source>
        <strain evidence="6 8">ACAM 607</strain>
        <strain evidence="7 9">IC036</strain>
    </source>
</reference>
<dbReference type="PANTHER" id="PTHR33607">
    <property type="entry name" value="ENDONUCLEASE-1"/>
    <property type="match status" value="1"/>
</dbReference>
<dbReference type="Pfam" id="PF04231">
    <property type="entry name" value="Endonuclease_1"/>
    <property type="match status" value="1"/>
</dbReference>
<evidence type="ECO:0000313" key="6">
    <source>
        <dbReference type="EMBL" id="TWX60354.1"/>
    </source>
</evidence>
<proteinExistence type="inferred from homology"/>
<name>A0A5C6QNC4_9GAMM</name>
<dbReference type="OrthoDB" id="9800417at2"/>
<keyword evidence="3" id="KW-0378">Hydrolase</keyword>
<dbReference type="PANTHER" id="PTHR33607:SF2">
    <property type="entry name" value="ENDONUCLEASE-1"/>
    <property type="match status" value="1"/>
</dbReference>
<evidence type="ECO:0000259" key="5">
    <source>
        <dbReference type="Pfam" id="PF02018"/>
    </source>
</evidence>
<evidence type="ECO:0000256" key="2">
    <source>
        <dbReference type="ARBA" id="ARBA00022722"/>
    </source>
</evidence>
<gene>
    <name evidence="6" type="ORF">ESZ26_08270</name>
    <name evidence="7" type="ORF">ESZ27_04960</name>
</gene>
<keyword evidence="8" id="KW-1185">Reference proteome</keyword>
<evidence type="ECO:0000256" key="4">
    <source>
        <dbReference type="SAM" id="SignalP"/>
    </source>
</evidence>
<dbReference type="EMBL" id="VOLR01000009">
    <property type="protein sequence ID" value="TWX60354.1"/>
    <property type="molecule type" value="Genomic_DNA"/>
</dbReference>
<comment type="similarity">
    <text evidence="1">Belongs to the EndA/NucM nuclease family.</text>
</comment>